<feature type="transmembrane region" description="Helical" evidence="3">
    <location>
        <begin position="12"/>
        <end position="29"/>
    </location>
</feature>
<feature type="transmembrane region" description="Helical" evidence="3">
    <location>
        <begin position="106"/>
        <end position="125"/>
    </location>
</feature>
<keyword evidence="2 3" id="KW-1133">Transmembrane helix</keyword>
<keyword evidence="5" id="KW-1185">Reference proteome</keyword>
<dbReference type="Proteomes" id="UP001272515">
    <property type="component" value="Unassembled WGS sequence"/>
</dbReference>
<evidence type="ECO:0000313" key="5">
    <source>
        <dbReference type="Proteomes" id="UP001272515"/>
    </source>
</evidence>
<evidence type="ECO:0000256" key="2">
    <source>
        <dbReference type="ARBA" id="ARBA00022989"/>
    </source>
</evidence>
<reference evidence="4 5" key="1">
    <citation type="submission" date="2023-10" db="EMBL/GenBank/DDBJ databases">
        <title>Veillonella sp. nov., isolated from a pig farm feces dump.</title>
        <authorList>
            <person name="Chang Y.-H."/>
        </authorList>
    </citation>
    <scope>NUCLEOTIDE SEQUENCE [LARGE SCALE GENOMIC DNA]</scope>
    <source>
        <strain evidence="4 5">YH-vei2233</strain>
    </source>
</reference>
<dbReference type="PANTHER" id="PTHR37815:SF3">
    <property type="entry name" value="UPF0397 PROTEIN SPR0429"/>
    <property type="match status" value="1"/>
</dbReference>
<evidence type="ECO:0000313" key="4">
    <source>
        <dbReference type="EMBL" id="MDV5088583.1"/>
    </source>
</evidence>
<organism evidence="4 5">
    <name type="scientific">Veillonella absiana</name>
    <dbReference type="NCBI Taxonomy" id="3079305"/>
    <lineage>
        <taxon>Bacteria</taxon>
        <taxon>Bacillati</taxon>
        <taxon>Bacillota</taxon>
        <taxon>Negativicutes</taxon>
        <taxon>Veillonellales</taxon>
        <taxon>Veillonellaceae</taxon>
        <taxon>Veillonella</taxon>
    </lineage>
</organism>
<accession>A0ABU3Z9J6</accession>
<sequence length="165" mass="17475">MSNTFNTSTRRLVLNGVLMALTIVVTMTSKVPIPGGYGYVNLGDAVVLLAALLLGRKNGAYIGGIGSALADIFLGYLMFAPLTLITKGLEGYLCGYIYEKFPSLKASVIASIVGGIVMVTGYFIGEIFMYDLGVSLAAVWPNIMQAIAGVIVALILFGLLRNRLS</sequence>
<evidence type="ECO:0000256" key="1">
    <source>
        <dbReference type="ARBA" id="ARBA00022692"/>
    </source>
</evidence>
<proteinExistence type="predicted"/>
<dbReference type="RefSeq" id="WP_317330049.1">
    <property type="nucleotide sequence ID" value="NZ_JAWJZA010000006.1"/>
</dbReference>
<dbReference type="Gene3D" id="1.10.1760.20">
    <property type="match status" value="1"/>
</dbReference>
<dbReference type="PANTHER" id="PTHR37815">
    <property type="entry name" value="UPF0397 PROTEIN BC_2624-RELATED"/>
    <property type="match status" value="1"/>
</dbReference>
<feature type="transmembrane region" description="Helical" evidence="3">
    <location>
        <begin position="137"/>
        <end position="160"/>
    </location>
</feature>
<keyword evidence="1 3" id="KW-0812">Transmembrane</keyword>
<keyword evidence="3" id="KW-0472">Membrane</keyword>
<dbReference type="EMBL" id="JAWJZB010000007">
    <property type="protein sequence ID" value="MDV5088583.1"/>
    <property type="molecule type" value="Genomic_DNA"/>
</dbReference>
<feature type="transmembrane region" description="Helical" evidence="3">
    <location>
        <begin position="60"/>
        <end position="85"/>
    </location>
</feature>
<dbReference type="InterPro" id="IPR009825">
    <property type="entry name" value="ECF_substrate-spec-like"/>
</dbReference>
<name>A0ABU3Z9J6_9FIRM</name>
<gene>
    <name evidence="4" type="ORF">RVY80_06980</name>
</gene>
<evidence type="ECO:0000256" key="3">
    <source>
        <dbReference type="SAM" id="Phobius"/>
    </source>
</evidence>
<protein>
    <submittedName>
        <fullName evidence="4">ECF transporter S component</fullName>
    </submittedName>
</protein>
<dbReference type="Pfam" id="PF07155">
    <property type="entry name" value="ECF-ribofla_trS"/>
    <property type="match status" value="1"/>
</dbReference>
<comment type="caution">
    <text evidence="4">The sequence shown here is derived from an EMBL/GenBank/DDBJ whole genome shotgun (WGS) entry which is preliminary data.</text>
</comment>